<dbReference type="Proteomes" id="UP001468798">
    <property type="component" value="Unassembled WGS sequence"/>
</dbReference>
<protein>
    <submittedName>
        <fullName evidence="1">Retropepsin-like aspartic protease</fullName>
        <ecNumber evidence="1">3.4.23.-</ecNumber>
    </submittedName>
</protein>
<dbReference type="GO" id="GO:0016787">
    <property type="term" value="F:hydrolase activity"/>
    <property type="evidence" value="ECO:0007669"/>
    <property type="project" value="UniProtKB-KW"/>
</dbReference>
<name>A0ABU9NQC8_9FLAO</name>
<organism evidence="1 2">
    <name type="scientific">Flavobacterium polysaccharolyticum</name>
    <dbReference type="NCBI Taxonomy" id="3133148"/>
    <lineage>
        <taxon>Bacteria</taxon>
        <taxon>Pseudomonadati</taxon>
        <taxon>Bacteroidota</taxon>
        <taxon>Flavobacteriia</taxon>
        <taxon>Flavobacteriales</taxon>
        <taxon>Flavobacteriaceae</taxon>
        <taxon>Flavobacterium</taxon>
    </lineage>
</organism>
<reference evidence="1 2" key="1">
    <citation type="submission" date="2024-03" db="EMBL/GenBank/DDBJ databases">
        <title>Two novel species of the genus Flavobacterium exhibiting potentially degradation of complex polysaccharides.</title>
        <authorList>
            <person name="Lian X."/>
        </authorList>
    </citation>
    <scope>NUCLEOTIDE SEQUENCE [LARGE SCALE GENOMIC DNA]</scope>
    <source>
        <strain evidence="1 2">N6</strain>
    </source>
</reference>
<gene>
    <name evidence="1" type="ORF">WFZ86_13555</name>
</gene>
<dbReference type="Pfam" id="PF13650">
    <property type="entry name" value="Asp_protease_2"/>
    <property type="match status" value="1"/>
</dbReference>
<dbReference type="InterPro" id="IPR021109">
    <property type="entry name" value="Peptidase_aspartic_dom_sf"/>
</dbReference>
<sequence>MLQLTLLNGFSQNRKQLSKKGYVKQKEYFVEIPFKYVNKHIFIEVMISEKKYNFLFDTGCEITTIDPKISNEINYKFIKEISLSGSSIANQKVNLVELPNISISNLIFEETYGMMQDLSYIKENKESNKVNGVIGNNLMRKSRWQIDYVKKVIRISNKIDQFKNIPTAKKIELNKKDWGLGYVDIELNNQKHKFIFDLGSSGELTANHSFVKFLKQKDTLLQQEKQTFPVGKIKVGEIELDDKSITLEKNASSLLGNAFFENYLVTIDWDKNILYLNQNTN</sequence>
<dbReference type="InterPro" id="IPR034122">
    <property type="entry name" value="Retropepsin-like_bacterial"/>
</dbReference>
<proteinExistence type="predicted"/>
<dbReference type="Gene3D" id="2.40.70.10">
    <property type="entry name" value="Acid Proteases"/>
    <property type="match status" value="2"/>
</dbReference>
<keyword evidence="1" id="KW-0378">Hydrolase</keyword>
<evidence type="ECO:0000313" key="2">
    <source>
        <dbReference type="Proteomes" id="UP001468798"/>
    </source>
</evidence>
<keyword evidence="2" id="KW-1185">Reference proteome</keyword>
<dbReference type="EMBL" id="JBCGDP010000013">
    <property type="protein sequence ID" value="MEM0577530.1"/>
    <property type="molecule type" value="Genomic_DNA"/>
</dbReference>
<dbReference type="CDD" id="cd05483">
    <property type="entry name" value="retropepsin_like_bacteria"/>
    <property type="match status" value="1"/>
</dbReference>
<dbReference type="EC" id="3.4.23.-" evidence="1"/>
<dbReference type="RefSeq" id="WP_342692424.1">
    <property type="nucleotide sequence ID" value="NZ_JBCGDP010000013.1"/>
</dbReference>
<accession>A0ABU9NQC8</accession>
<evidence type="ECO:0000313" key="1">
    <source>
        <dbReference type="EMBL" id="MEM0577530.1"/>
    </source>
</evidence>
<comment type="caution">
    <text evidence="1">The sequence shown here is derived from an EMBL/GenBank/DDBJ whole genome shotgun (WGS) entry which is preliminary data.</text>
</comment>
<dbReference type="SUPFAM" id="SSF50630">
    <property type="entry name" value="Acid proteases"/>
    <property type="match status" value="1"/>
</dbReference>